<organism evidence="4 5">
    <name type="scientific">Paralvinella palmiformis</name>
    <dbReference type="NCBI Taxonomy" id="53620"/>
    <lineage>
        <taxon>Eukaryota</taxon>
        <taxon>Metazoa</taxon>
        <taxon>Spiralia</taxon>
        <taxon>Lophotrochozoa</taxon>
        <taxon>Annelida</taxon>
        <taxon>Polychaeta</taxon>
        <taxon>Sedentaria</taxon>
        <taxon>Canalipalpata</taxon>
        <taxon>Terebellida</taxon>
        <taxon>Terebelliformia</taxon>
        <taxon>Alvinellidae</taxon>
        <taxon>Paralvinella</taxon>
    </lineage>
</organism>
<evidence type="ECO:0000313" key="4">
    <source>
        <dbReference type="EMBL" id="KAK2160980.1"/>
    </source>
</evidence>
<evidence type="ECO:0000256" key="1">
    <source>
        <dbReference type="SAM" id="MobiDB-lite"/>
    </source>
</evidence>
<feature type="compositionally biased region" description="Low complexity" evidence="1">
    <location>
        <begin position="27"/>
        <end position="41"/>
    </location>
</feature>
<evidence type="ECO:0000259" key="3">
    <source>
        <dbReference type="PROSITE" id="PS50853"/>
    </source>
</evidence>
<feature type="compositionally biased region" description="Low complexity" evidence="1">
    <location>
        <begin position="83"/>
        <end position="106"/>
    </location>
</feature>
<feature type="compositionally biased region" description="Polar residues" evidence="1">
    <location>
        <begin position="42"/>
        <end position="52"/>
    </location>
</feature>
<dbReference type="Gene3D" id="2.60.40.10">
    <property type="entry name" value="Immunoglobulins"/>
    <property type="match status" value="1"/>
</dbReference>
<accession>A0AAD9JZB6</accession>
<feature type="region of interest" description="Disordered" evidence="1">
    <location>
        <begin position="1"/>
        <end position="109"/>
    </location>
</feature>
<dbReference type="CDD" id="cd00063">
    <property type="entry name" value="FN3"/>
    <property type="match status" value="1"/>
</dbReference>
<evidence type="ECO:0000313" key="5">
    <source>
        <dbReference type="Proteomes" id="UP001208570"/>
    </source>
</evidence>
<dbReference type="PROSITE" id="PS50853">
    <property type="entry name" value="FN3"/>
    <property type="match status" value="1"/>
</dbReference>
<dbReference type="InterPro" id="IPR003961">
    <property type="entry name" value="FN3_dom"/>
</dbReference>
<keyword evidence="2" id="KW-0472">Membrane</keyword>
<feature type="domain" description="Fibronectin type-III" evidence="3">
    <location>
        <begin position="124"/>
        <end position="218"/>
    </location>
</feature>
<evidence type="ECO:0000256" key="2">
    <source>
        <dbReference type="SAM" id="Phobius"/>
    </source>
</evidence>
<name>A0AAD9JZB6_9ANNE</name>
<dbReference type="SUPFAM" id="SSF49265">
    <property type="entry name" value="Fibronectin type III"/>
    <property type="match status" value="1"/>
</dbReference>
<feature type="compositionally biased region" description="Low complexity" evidence="1">
    <location>
        <begin position="53"/>
        <end position="76"/>
    </location>
</feature>
<keyword evidence="2" id="KW-1133">Transmembrane helix</keyword>
<feature type="transmembrane region" description="Helical" evidence="2">
    <location>
        <begin position="223"/>
        <end position="247"/>
    </location>
</feature>
<dbReference type="InterPro" id="IPR036116">
    <property type="entry name" value="FN3_sf"/>
</dbReference>
<dbReference type="AlphaFoldDB" id="A0AAD9JZB6"/>
<gene>
    <name evidence="4" type="ORF">LSH36_123g03039</name>
</gene>
<comment type="caution">
    <text evidence="4">The sequence shown here is derived from an EMBL/GenBank/DDBJ whole genome shotgun (WGS) entry which is preliminary data.</text>
</comment>
<dbReference type="Proteomes" id="UP001208570">
    <property type="component" value="Unassembled WGS sequence"/>
</dbReference>
<sequence length="365" mass="39626">MTTRRQAYVSTSNNLVTGSKPPSNYISTNTVKTSSTTYSSTRVPQSTSKMDLSQSARSTQPSTTTQSTTNPVPSSSHPRFPKSTTTQSTTHSASSTKTSSSGTTFSVRPTTTTITDTKSVLDMTMLSIFVELDHSGHILVTWVSGEPDAVIGYKITYRDLDSGVARQTATIPPHSYLYTLTDVGKNRKYIVCVDAMRAAPDDNGQLIRKCEYISTKSDSNSNLLLIVLVSVAVVVVAVIITVACCMVQRRPKQSKLHGISFASSESRLVDADRSDYFNSLSRNIQDLSENEVMTAPMTNIAYKLPPTLRGPVLSGAYHPTKDSSGIYVGRERIGSGSSLYASTSIPDTMSAYSGTHFRMDKHDVH</sequence>
<reference evidence="4" key="1">
    <citation type="journal article" date="2023" name="Mol. Biol. Evol.">
        <title>Third-Generation Sequencing Reveals the Adaptive Role of the Epigenome in Three Deep-Sea Polychaetes.</title>
        <authorList>
            <person name="Perez M."/>
            <person name="Aroh O."/>
            <person name="Sun Y."/>
            <person name="Lan Y."/>
            <person name="Juniper S.K."/>
            <person name="Young C.R."/>
            <person name="Angers B."/>
            <person name="Qian P.Y."/>
        </authorList>
    </citation>
    <scope>NUCLEOTIDE SEQUENCE</scope>
    <source>
        <strain evidence="4">P08H-3</strain>
    </source>
</reference>
<feature type="compositionally biased region" description="Polar residues" evidence="1">
    <location>
        <begin position="1"/>
        <end position="26"/>
    </location>
</feature>
<dbReference type="InterPro" id="IPR013783">
    <property type="entry name" value="Ig-like_fold"/>
</dbReference>
<proteinExistence type="predicted"/>
<protein>
    <recommendedName>
        <fullName evidence="3">Fibronectin type-III domain-containing protein</fullName>
    </recommendedName>
</protein>
<dbReference type="EMBL" id="JAODUP010000123">
    <property type="protein sequence ID" value="KAK2160980.1"/>
    <property type="molecule type" value="Genomic_DNA"/>
</dbReference>
<keyword evidence="2" id="KW-0812">Transmembrane</keyword>
<keyword evidence="5" id="KW-1185">Reference proteome</keyword>